<gene>
    <name evidence="16" type="ORF">SAMN05216231_2115</name>
</gene>
<feature type="domain" description="HPt" evidence="15">
    <location>
        <begin position="1"/>
        <end position="103"/>
    </location>
</feature>
<dbReference type="Pfam" id="PF07194">
    <property type="entry name" value="P2"/>
    <property type="match status" value="1"/>
</dbReference>
<dbReference type="STRING" id="553311.SAMN05216231_2115"/>
<keyword evidence="17" id="KW-1185">Reference proteome</keyword>
<dbReference type="PRINTS" id="PR00344">
    <property type="entry name" value="BCTRLSENSOR"/>
</dbReference>
<dbReference type="CDD" id="cd00088">
    <property type="entry name" value="HPT"/>
    <property type="match status" value="1"/>
</dbReference>
<dbReference type="Pfam" id="PF02895">
    <property type="entry name" value="H-kinase_dim"/>
    <property type="match status" value="1"/>
</dbReference>
<dbReference type="GO" id="GO:0005737">
    <property type="term" value="C:cytoplasm"/>
    <property type="evidence" value="ECO:0007669"/>
    <property type="project" value="InterPro"/>
</dbReference>
<dbReference type="InterPro" id="IPR002545">
    <property type="entry name" value="CheW-lke_dom"/>
</dbReference>
<dbReference type="SMART" id="SM00260">
    <property type="entry name" value="CheW"/>
    <property type="match status" value="1"/>
</dbReference>
<dbReference type="InterPro" id="IPR037052">
    <property type="entry name" value="CheA-like_P2_sf"/>
</dbReference>
<dbReference type="SUPFAM" id="SSF55874">
    <property type="entry name" value="ATPase domain of HSP90 chaperone/DNA topoisomerase II/histidine kinase"/>
    <property type="match status" value="1"/>
</dbReference>
<dbReference type="PROSITE" id="PS50851">
    <property type="entry name" value="CHEW"/>
    <property type="match status" value="1"/>
</dbReference>
<dbReference type="InterPro" id="IPR051315">
    <property type="entry name" value="Bact_Chemotaxis_CheA"/>
</dbReference>
<keyword evidence="5 11" id="KW-0597">Phosphoprotein</keyword>
<dbReference type="GO" id="GO:0005524">
    <property type="term" value="F:ATP binding"/>
    <property type="evidence" value="ECO:0007669"/>
    <property type="project" value="UniProtKB-KW"/>
</dbReference>
<dbReference type="Gene3D" id="2.30.30.40">
    <property type="entry name" value="SH3 Domains"/>
    <property type="match status" value="1"/>
</dbReference>
<dbReference type="InterPro" id="IPR008207">
    <property type="entry name" value="Sig_transdc_His_kin_Hpt_dom"/>
</dbReference>
<evidence type="ECO:0000256" key="12">
    <source>
        <dbReference type="SAM" id="MobiDB-lite"/>
    </source>
</evidence>
<dbReference type="InterPro" id="IPR010808">
    <property type="entry name" value="CheA_P2-bd"/>
</dbReference>
<dbReference type="SMART" id="SM00073">
    <property type="entry name" value="HPT"/>
    <property type="match status" value="1"/>
</dbReference>
<dbReference type="CDD" id="cd00731">
    <property type="entry name" value="CheA_reg"/>
    <property type="match status" value="1"/>
</dbReference>
<dbReference type="InterPro" id="IPR004105">
    <property type="entry name" value="CheA-like_dim"/>
</dbReference>
<dbReference type="Gene3D" id="3.30.70.1110">
    <property type="entry name" value="Histidine kinase CheA-like, P2 response regulator-binding domain"/>
    <property type="match status" value="1"/>
</dbReference>
<comment type="catalytic activity">
    <reaction evidence="1">
        <text>ATP + protein L-histidine = ADP + protein N-phospho-L-histidine.</text>
        <dbReference type="EC" id="2.7.13.3"/>
    </reaction>
</comment>
<dbReference type="Pfam" id="PF02518">
    <property type="entry name" value="HATPase_c"/>
    <property type="match status" value="1"/>
</dbReference>
<dbReference type="SMART" id="SM00387">
    <property type="entry name" value="HATPase_c"/>
    <property type="match status" value="1"/>
</dbReference>
<keyword evidence="10" id="KW-0902">Two-component regulatory system</keyword>
<dbReference type="Gene3D" id="3.30.565.10">
    <property type="entry name" value="Histidine kinase-like ATPase, C-terminal domain"/>
    <property type="match status" value="1"/>
</dbReference>
<dbReference type="PANTHER" id="PTHR43395">
    <property type="entry name" value="SENSOR HISTIDINE KINASE CHEA"/>
    <property type="match status" value="1"/>
</dbReference>
<dbReference type="SUPFAM" id="SSF47384">
    <property type="entry name" value="Homodimeric domain of signal transducing histidine kinase"/>
    <property type="match status" value="1"/>
</dbReference>
<feature type="compositionally biased region" description="Basic and acidic residues" evidence="12">
    <location>
        <begin position="261"/>
        <end position="286"/>
    </location>
</feature>
<dbReference type="PROSITE" id="PS50109">
    <property type="entry name" value="HIS_KIN"/>
    <property type="match status" value="1"/>
</dbReference>
<organism evidence="16 17">
    <name type="scientific">Virgibacillus salinus</name>
    <dbReference type="NCBI Taxonomy" id="553311"/>
    <lineage>
        <taxon>Bacteria</taxon>
        <taxon>Bacillati</taxon>
        <taxon>Bacillota</taxon>
        <taxon>Bacilli</taxon>
        <taxon>Bacillales</taxon>
        <taxon>Bacillaceae</taxon>
        <taxon>Virgibacillus</taxon>
    </lineage>
</organism>
<keyword evidence="4" id="KW-0145">Chemotaxis</keyword>
<name>A0A1H1C7M5_9BACI</name>
<evidence type="ECO:0000259" key="14">
    <source>
        <dbReference type="PROSITE" id="PS50851"/>
    </source>
</evidence>
<dbReference type="Proteomes" id="UP000199444">
    <property type="component" value="Unassembled WGS sequence"/>
</dbReference>
<accession>A0A1H1C7M5</accession>
<feature type="domain" description="CheW-like" evidence="14">
    <location>
        <begin position="543"/>
        <end position="674"/>
    </location>
</feature>
<dbReference type="SMART" id="SM01231">
    <property type="entry name" value="H-kinase_dim"/>
    <property type="match status" value="1"/>
</dbReference>
<dbReference type="Pfam" id="PF01584">
    <property type="entry name" value="CheW"/>
    <property type="match status" value="1"/>
</dbReference>
<dbReference type="PANTHER" id="PTHR43395:SF1">
    <property type="entry name" value="CHEMOTAXIS PROTEIN CHEA"/>
    <property type="match status" value="1"/>
</dbReference>
<dbReference type="FunFam" id="3.30.565.10:FF:000016">
    <property type="entry name" value="Chemotaxis protein CheA, putative"/>
    <property type="match status" value="1"/>
</dbReference>
<evidence type="ECO:0000256" key="7">
    <source>
        <dbReference type="ARBA" id="ARBA00022741"/>
    </source>
</evidence>
<dbReference type="GO" id="GO:0000155">
    <property type="term" value="F:phosphorelay sensor kinase activity"/>
    <property type="evidence" value="ECO:0007669"/>
    <property type="project" value="InterPro"/>
</dbReference>
<dbReference type="InterPro" id="IPR037006">
    <property type="entry name" value="CheA-like_homodim_sf"/>
</dbReference>
<dbReference type="InterPro" id="IPR004358">
    <property type="entry name" value="Sig_transdc_His_kin-like_C"/>
</dbReference>
<evidence type="ECO:0000313" key="17">
    <source>
        <dbReference type="Proteomes" id="UP000199444"/>
    </source>
</evidence>
<evidence type="ECO:0000256" key="5">
    <source>
        <dbReference type="ARBA" id="ARBA00022553"/>
    </source>
</evidence>
<feature type="domain" description="Histidine kinase" evidence="13">
    <location>
        <begin position="291"/>
        <end position="541"/>
    </location>
</feature>
<evidence type="ECO:0000259" key="13">
    <source>
        <dbReference type="PROSITE" id="PS50109"/>
    </source>
</evidence>
<dbReference type="RefSeq" id="WP_092492930.1">
    <property type="nucleotide sequence ID" value="NZ_FNKD01000002.1"/>
</dbReference>
<reference evidence="16 17" key="1">
    <citation type="submission" date="2016-10" db="EMBL/GenBank/DDBJ databases">
        <authorList>
            <person name="de Groot N.N."/>
        </authorList>
    </citation>
    <scope>NUCLEOTIDE SEQUENCE [LARGE SCALE GENOMIC DNA]</scope>
    <source>
        <strain evidence="16 17">CGMCC 1.10449</strain>
    </source>
</reference>
<evidence type="ECO:0000256" key="6">
    <source>
        <dbReference type="ARBA" id="ARBA00022679"/>
    </source>
</evidence>
<evidence type="ECO:0000256" key="8">
    <source>
        <dbReference type="ARBA" id="ARBA00022777"/>
    </source>
</evidence>
<dbReference type="InterPro" id="IPR036061">
    <property type="entry name" value="CheW-like_dom_sf"/>
</dbReference>
<dbReference type="InterPro" id="IPR036890">
    <property type="entry name" value="HATPase_C_sf"/>
</dbReference>
<sequence length="674" mass="75609">MDTTQYLDVFIDESTEHLEELYKQLLELEKNPEDKKIIDEIFRAAHTLKGMSATMGYTDVANLTHKLENIFDGIRYDKIAVQSDMIDTLFEAVDQLNAIVEDIGNGGDGKRNVSHIVTYLDKIEKGEKEIINDKANENGSSETFNTLETVKSLDQFEISILKESSERGFFNYEISVHLSEDCLLKGARVFMVFEVLEKLGEVIKSEPSVNELEEENFENSFTMLLVSQFEEEEIQSKIMKVSEIEKVNVNHFSIDTYTQEQKNKESAMEIREETELPEKNKDEGKSTGKSTLSKTIRVNIDRLDVLMNLFEELVIDRGRLEQISLELDNNDLQETVERMTRVSGDLQNIILTMRMVPIDQVFNRFPRMIRQIARDLNKIVEIDIIGAETELDRTVIDEVGDPLVHLIRNAMDHGIELPQERKAKGKPEKGTITLEAYHSGNHVFIEISDDGAGINKQKVLEKAITNQVISSAHAETLSDQQIYDLIMESGFSTADAISDLSGRGVGLDVVKNTIESLGGGITIDATVDKGSKFSIQLPLTLSIMSVLLVELQNEKYAVPLSSIIETSIIHKDRIMYAHNKSVIDFRGKVVPLAYLSEIFTVPQTNKEDQEYLSVVIVRKGDKMAGLVVDSLIGQQEVVLKSLGDYLSNTFAISGATILGDGEVALIIDSNALIK</sequence>
<dbReference type="InterPro" id="IPR035891">
    <property type="entry name" value="CheY-binding_CheA"/>
</dbReference>
<dbReference type="Gene3D" id="1.20.120.160">
    <property type="entry name" value="HPT domain"/>
    <property type="match status" value="1"/>
</dbReference>
<dbReference type="InterPro" id="IPR036641">
    <property type="entry name" value="HPT_dom_sf"/>
</dbReference>
<evidence type="ECO:0000256" key="4">
    <source>
        <dbReference type="ARBA" id="ARBA00022500"/>
    </source>
</evidence>
<evidence type="ECO:0000256" key="9">
    <source>
        <dbReference type="ARBA" id="ARBA00022840"/>
    </source>
</evidence>
<evidence type="ECO:0000256" key="1">
    <source>
        <dbReference type="ARBA" id="ARBA00000085"/>
    </source>
</evidence>
<dbReference type="AlphaFoldDB" id="A0A1H1C7M5"/>
<feature type="modified residue" description="Phosphohistidine" evidence="11">
    <location>
        <position position="46"/>
    </location>
</feature>
<evidence type="ECO:0000256" key="3">
    <source>
        <dbReference type="ARBA" id="ARBA00021495"/>
    </source>
</evidence>
<proteinExistence type="predicted"/>
<dbReference type="SUPFAM" id="SSF50341">
    <property type="entry name" value="CheW-like"/>
    <property type="match status" value="1"/>
</dbReference>
<feature type="region of interest" description="Disordered" evidence="12">
    <location>
        <begin position="258"/>
        <end position="290"/>
    </location>
</feature>
<dbReference type="GO" id="GO:0006935">
    <property type="term" value="P:chemotaxis"/>
    <property type="evidence" value="ECO:0007669"/>
    <property type="project" value="UniProtKB-KW"/>
</dbReference>
<evidence type="ECO:0000256" key="11">
    <source>
        <dbReference type="PROSITE-ProRule" id="PRU00110"/>
    </source>
</evidence>
<dbReference type="InterPro" id="IPR036097">
    <property type="entry name" value="HisK_dim/P_sf"/>
</dbReference>
<evidence type="ECO:0000313" key="16">
    <source>
        <dbReference type="EMBL" id="SDQ60181.1"/>
    </source>
</evidence>
<dbReference type="InterPro" id="IPR005467">
    <property type="entry name" value="His_kinase_dom"/>
</dbReference>
<dbReference type="SUPFAM" id="SSF55052">
    <property type="entry name" value="CheY-binding domain of CheA"/>
    <property type="match status" value="1"/>
</dbReference>
<dbReference type="SUPFAM" id="SSF47226">
    <property type="entry name" value="Histidine-containing phosphotransfer domain, HPT domain"/>
    <property type="match status" value="1"/>
</dbReference>
<dbReference type="CDD" id="cd16916">
    <property type="entry name" value="HATPase_CheA-like"/>
    <property type="match status" value="1"/>
</dbReference>
<evidence type="ECO:0000256" key="10">
    <source>
        <dbReference type="ARBA" id="ARBA00023012"/>
    </source>
</evidence>
<keyword evidence="9" id="KW-0067">ATP-binding</keyword>
<keyword evidence="7" id="KW-0547">Nucleotide-binding</keyword>
<dbReference type="EC" id="2.7.13.3" evidence="2"/>
<keyword evidence="6" id="KW-0808">Transferase</keyword>
<dbReference type="Gene3D" id="1.10.287.560">
    <property type="entry name" value="Histidine kinase CheA-like, homodimeric domain"/>
    <property type="match status" value="1"/>
</dbReference>
<evidence type="ECO:0000259" key="15">
    <source>
        <dbReference type="PROSITE" id="PS50894"/>
    </source>
</evidence>
<dbReference type="EMBL" id="FNKD01000002">
    <property type="protein sequence ID" value="SDQ60181.1"/>
    <property type="molecule type" value="Genomic_DNA"/>
</dbReference>
<dbReference type="InterPro" id="IPR003594">
    <property type="entry name" value="HATPase_dom"/>
</dbReference>
<dbReference type="PROSITE" id="PS50894">
    <property type="entry name" value="HPT"/>
    <property type="match status" value="1"/>
</dbReference>
<keyword evidence="8 16" id="KW-0418">Kinase</keyword>
<evidence type="ECO:0000256" key="2">
    <source>
        <dbReference type="ARBA" id="ARBA00012438"/>
    </source>
</evidence>
<protein>
    <recommendedName>
        <fullName evidence="3">Chemotaxis protein CheA</fullName>
        <ecNumber evidence="2">2.7.13.3</ecNumber>
    </recommendedName>
</protein>
<dbReference type="Pfam" id="PF01627">
    <property type="entry name" value="Hpt"/>
    <property type="match status" value="1"/>
</dbReference>